<dbReference type="Proteomes" id="UP000250069">
    <property type="component" value="Plasmid pdsyz"/>
</dbReference>
<reference evidence="1 2" key="1">
    <citation type="submission" date="2018-06" db="EMBL/GenBank/DDBJ databases">
        <title>Complete Genome Sequence of Bacillus velezensis DSYZ, a Plant Growth-Promoting Rhizobacterium with Antifungal Activity.</title>
        <authorList>
            <person name="Du B."/>
            <person name="Ding Y."/>
            <person name="Liu K."/>
            <person name="Yao L."/>
            <person name="Wang C."/>
            <person name="Li H."/>
            <person name="Liu H."/>
        </authorList>
    </citation>
    <scope>NUCLEOTIDE SEQUENCE [LARGE SCALE GENOMIC DNA]</scope>
    <source>
        <strain evidence="1 2">DSYZ</strain>
        <plasmid evidence="2">pdsyz</plasmid>
    </source>
</reference>
<evidence type="ECO:0000313" key="1">
    <source>
        <dbReference type="EMBL" id="AWX74638.1"/>
    </source>
</evidence>
<dbReference type="RefSeq" id="WP_073982222.1">
    <property type="nucleotide sequence ID" value="NZ_CP026611.1"/>
</dbReference>
<proteinExistence type="predicted"/>
<sequence length="192" mass="22761">MGFDALSVKKEKQSGSTRKLKKIQKSIDRINRVYPVCGYSDEGYVKTKVGLKEGCFEVFDVKHFDTNILDEKEFNSLTESYWKMQQIYSDTLKEVHMNLPEDNQVQQEFLKYKIKRTNDYARLKVLKAEFEKLKFIEKTYKSRRTYLFIFGGTAEELSKRIEELTPFINYLEPKPVSIEKKIRILHGMNNFI</sequence>
<name>A0ABC8DFY9_BACVE</name>
<protein>
    <submittedName>
        <fullName evidence="1">Uncharacterized protein</fullName>
    </submittedName>
</protein>
<dbReference type="AlphaFoldDB" id="A0ABC8DFY9"/>
<dbReference type="EMBL" id="CP030151">
    <property type="protein sequence ID" value="AWX74638.1"/>
    <property type="molecule type" value="Genomic_DNA"/>
</dbReference>
<geneLocation type="plasmid" evidence="2">
    <name>pdsyz</name>
</geneLocation>
<accession>A0ABC8DFY9</accession>
<evidence type="ECO:0000313" key="2">
    <source>
        <dbReference type="Proteomes" id="UP000250069"/>
    </source>
</evidence>
<organism evidence="1 2">
    <name type="scientific">Bacillus velezensis</name>
    <dbReference type="NCBI Taxonomy" id="492670"/>
    <lineage>
        <taxon>Bacteria</taxon>
        <taxon>Bacillati</taxon>
        <taxon>Bacillota</taxon>
        <taxon>Bacilli</taxon>
        <taxon>Bacillales</taxon>
        <taxon>Bacillaceae</taxon>
        <taxon>Bacillus</taxon>
        <taxon>Bacillus amyloliquefaciens group</taxon>
    </lineage>
</organism>
<gene>
    <name evidence="1" type="ORF">BVDSYZ_21580</name>
</gene>
<keyword evidence="1" id="KW-0614">Plasmid</keyword>